<dbReference type="Pfam" id="PF00496">
    <property type="entry name" value="SBP_bac_5"/>
    <property type="match status" value="1"/>
</dbReference>
<evidence type="ECO:0000256" key="1">
    <source>
        <dbReference type="ARBA" id="ARBA00005695"/>
    </source>
</evidence>
<evidence type="ECO:0000256" key="3">
    <source>
        <dbReference type="ARBA" id="ARBA00022729"/>
    </source>
</evidence>
<organism evidence="6 7">
    <name type="scientific">Meiothermus hypogaeus NBRC 106114</name>
    <dbReference type="NCBI Taxonomy" id="1227553"/>
    <lineage>
        <taxon>Bacteria</taxon>
        <taxon>Thermotogati</taxon>
        <taxon>Deinococcota</taxon>
        <taxon>Deinococci</taxon>
        <taxon>Thermales</taxon>
        <taxon>Thermaceae</taxon>
        <taxon>Meiothermus</taxon>
    </lineage>
</organism>
<dbReference type="PANTHER" id="PTHR30290:SF9">
    <property type="entry name" value="OLIGOPEPTIDE-BINDING PROTEIN APPA"/>
    <property type="match status" value="1"/>
</dbReference>
<dbReference type="Gene3D" id="3.40.190.10">
    <property type="entry name" value="Periplasmic binding protein-like II"/>
    <property type="match status" value="1"/>
</dbReference>
<protein>
    <submittedName>
        <fullName evidence="6">Peptide-binding protein</fullName>
    </submittedName>
</protein>
<dbReference type="InterPro" id="IPR030678">
    <property type="entry name" value="Peptide/Ni-bd"/>
</dbReference>
<keyword evidence="2" id="KW-0813">Transport</keyword>
<dbReference type="AlphaFoldDB" id="A0A511R541"/>
<dbReference type="InterPro" id="IPR039424">
    <property type="entry name" value="SBP_5"/>
</dbReference>
<dbReference type="GO" id="GO:0042597">
    <property type="term" value="C:periplasmic space"/>
    <property type="evidence" value="ECO:0007669"/>
    <property type="project" value="UniProtKB-ARBA"/>
</dbReference>
<dbReference type="GO" id="GO:1904680">
    <property type="term" value="F:peptide transmembrane transporter activity"/>
    <property type="evidence" value="ECO:0007669"/>
    <property type="project" value="TreeGrafter"/>
</dbReference>
<evidence type="ECO:0000313" key="6">
    <source>
        <dbReference type="EMBL" id="GEM84685.1"/>
    </source>
</evidence>
<sequence length="526" mass="60619">MRKQLAVLASLALSLGGLAQAQSAEQPQRGGTVQIALQTTPGSLNPVLPAELASNIINWTMFSPLTVVNPYTNQLEPYLAERWETNANLTEWTFYIRRNAFWHDGRPVTSEDVKFTFDKIRDPEEGANNLPDFRRVREIRTVGPYAVKIFLTQPDAFLDDRLSLGGSEILPRHIFSQFRRLRDATEYNSRTPIGSGPFKMKRAVPGQFFELEANPQFFLGRPFLDGLVFRVVPDGNTRVTQVLAGQLDWIEMEPTQIRAVQGNPRVKTTNFDTLRYQIFAWNLKNPLFQDLKVREAMVYAIDRRRLLQTVTPGFGYVDDAFVPKAVTWIPRPNIQFREFNPQRARQLLAEAGWRTNAQGILEKDGKPFEFKILVDRGNTQREQIGLILQQFFQDIGMKVTYDVAERGGRWLQETQQGTFETRLAEFLMPNVDWMQRLFSSVGQNNSQFYSNPRVDNLLAQMRATSNRTQHANFMRQIQEELYATFPNIPLYYMERILATNTRLQGFPAANIKDAMPFIHRVWLRGN</sequence>
<dbReference type="PANTHER" id="PTHR30290">
    <property type="entry name" value="PERIPLASMIC BINDING COMPONENT OF ABC TRANSPORTER"/>
    <property type="match status" value="1"/>
</dbReference>
<comment type="similarity">
    <text evidence="1">Belongs to the bacterial solute-binding protein 5 family.</text>
</comment>
<dbReference type="SUPFAM" id="SSF53850">
    <property type="entry name" value="Periplasmic binding protein-like II"/>
    <property type="match status" value="1"/>
</dbReference>
<dbReference type="Gene3D" id="3.10.105.10">
    <property type="entry name" value="Dipeptide-binding Protein, Domain 3"/>
    <property type="match status" value="1"/>
</dbReference>
<dbReference type="Proteomes" id="UP000321197">
    <property type="component" value="Unassembled WGS sequence"/>
</dbReference>
<dbReference type="GO" id="GO:0043190">
    <property type="term" value="C:ATP-binding cassette (ABC) transporter complex"/>
    <property type="evidence" value="ECO:0007669"/>
    <property type="project" value="InterPro"/>
</dbReference>
<dbReference type="EMBL" id="BJXL01000120">
    <property type="protein sequence ID" value="GEM84685.1"/>
    <property type="molecule type" value="Genomic_DNA"/>
</dbReference>
<feature type="domain" description="Solute-binding protein family 5" evidence="5">
    <location>
        <begin position="75"/>
        <end position="426"/>
    </location>
</feature>
<comment type="caution">
    <text evidence="6">The sequence shown here is derived from an EMBL/GenBank/DDBJ whole genome shotgun (WGS) entry which is preliminary data.</text>
</comment>
<dbReference type="GO" id="GO:0015833">
    <property type="term" value="P:peptide transport"/>
    <property type="evidence" value="ECO:0007669"/>
    <property type="project" value="TreeGrafter"/>
</dbReference>
<gene>
    <name evidence="6" type="ORF">MHY01S_28510</name>
</gene>
<proteinExistence type="inferred from homology"/>
<accession>A0A511R541</accession>
<evidence type="ECO:0000259" key="5">
    <source>
        <dbReference type="Pfam" id="PF00496"/>
    </source>
</evidence>
<dbReference type="CDD" id="cd00995">
    <property type="entry name" value="PBP2_NikA_DppA_OppA_like"/>
    <property type="match status" value="1"/>
</dbReference>
<evidence type="ECO:0000256" key="4">
    <source>
        <dbReference type="SAM" id="SignalP"/>
    </source>
</evidence>
<keyword evidence="3 4" id="KW-0732">Signal</keyword>
<dbReference type="PIRSF" id="PIRSF002741">
    <property type="entry name" value="MppA"/>
    <property type="match status" value="1"/>
</dbReference>
<evidence type="ECO:0000313" key="7">
    <source>
        <dbReference type="Proteomes" id="UP000321197"/>
    </source>
</evidence>
<name>A0A511R541_9DEIN</name>
<feature type="chain" id="PRO_5022122623" evidence="4">
    <location>
        <begin position="22"/>
        <end position="526"/>
    </location>
</feature>
<evidence type="ECO:0000256" key="2">
    <source>
        <dbReference type="ARBA" id="ARBA00022448"/>
    </source>
</evidence>
<reference evidence="6 7" key="1">
    <citation type="submission" date="2019-07" db="EMBL/GenBank/DDBJ databases">
        <title>Whole genome shotgun sequence of Meiothermus hypogaeus NBRC 106114.</title>
        <authorList>
            <person name="Hosoyama A."/>
            <person name="Uohara A."/>
            <person name="Ohji S."/>
            <person name="Ichikawa N."/>
        </authorList>
    </citation>
    <scope>NUCLEOTIDE SEQUENCE [LARGE SCALE GENOMIC DNA]</scope>
    <source>
        <strain evidence="6 7">NBRC 106114</strain>
    </source>
</reference>
<dbReference type="Gene3D" id="3.90.76.10">
    <property type="entry name" value="Dipeptide-binding Protein, Domain 1"/>
    <property type="match status" value="1"/>
</dbReference>
<dbReference type="InterPro" id="IPR000914">
    <property type="entry name" value="SBP_5_dom"/>
</dbReference>
<feature type="signal peptide" evidence="4">
    <location>
        <begin position="1"/>
        <end position="21"/>
    </location>
</feature>